<evidence type="ECO:0000313" key="2">
    <source>
        <dbReference type="EMBL" id="TNN26665.1"/>
    </source>
</evidence>
<keyword evidence="3" id="KW-1185">Reference proteome</keyword>
<proteinExistence type="predicted"/>
<comment type="caution">
    <text evidence="2">The sequence shown here is derived from an EMBL/GenBank/DDBJ whole genome shotgun (WGS) entry which is preliminary data.</text>
</comment>
<dbReference type="EMBL" id="SRLO01009766">
    <property type="protein sequence ID" value="TNN26665.1"/>
    <property type="molecule type" value="Genomic_DNA"/>
</dbReference>
<protein>
    <submittedName>
        <fullName evidence="2">Uncharacterized protein</fullName>
    </submittedName>
</protein>
<reference evidence="2 3" key="1">
    <citation type="submission" date="2019-03" db="EMBL/GenBank/DDBJ databases">
        <title>First draft genome of Liparis tanakae, snailfish: a comprehensive survey of snailfish specific genes.</title>
        <authorList>
            <person name="Kim W."/>
            <person name="Song I."/>
            <person name="Jeong J.-H."/>
            <person name="Kim D."/>
            <person name="Kim S."/>
            <person name="Ryu S."/>
            <person name="Song J.Y."/>
            <person name="Lee S.K."/>
        </authorList>
    </citation>
    <scope>NUCLEOTIDE SEQUENCE [LARGE SCALE GENOMIC DNA]</scope>
    <source>
        <tissue evidence="2">Muscle</tissue>
    </source>
</reference>
<feature type="compositionally biased region" description="Basic and acidic residues" evidence="1">
    <location>
        <begin position="100"/>
        <end position="109"/>
    </location>
</feature>
<name>A0A4Z2ED54_9TELE</name>
<feature type="compositionally biased region" description="Polar residues" evidence="1">
    <location>
        <begin position="52"/>
        <end position="61"/>
    </location>
</feature>
<evidence type="ECO:0000313" key="3">
    <source>
        <dbReference type="Proteomes" id="UP000314294"/>
    </source>
</evidence>
<dbReference type="Proteomes" id="UP000314294">
    <property type="component" value="Unassembled WGS sequence"/>
</dbReference>
<feature type="compositionally biased region" description="Polar residues" evidence="1">
    <location>
        <begin position="87"/>
        <end position="97"/>
    </location>
</feature>
<gene>
    <name evidence="2" type="ORF">EYF80_063199</name>
</gene>
<accession>A0A4Z2ED54</accession>
<feature type="region of interest" description="Disordered" evidence="1">
    <location>
        <begin position="43"/>
        <end position="109"/>
    </location>
</feature>
<evidence type="ECO:0000256" key="1">
    <source>
        <dbReference type="SAM" id="MobiDB-lite"/>
    </source>
</evidence>
<organism evidence="2 3">
    <name type="scientific">Liparis tanakae</name>
    <name type="common">Tanaka's snailfish</name>
    <dbReference type="NCBI Taxonomy" id="230148"/>
    <lineage>
        <taxon>Eukaryota</taxon>
        <taxon>Metazoa</taxon>
        <taxon>Chordata</taxon>
        <taxon>Craniata</taxon>
        <taxon>Vertebrata</taxon>
        <taxon>Euteleostomi</taxon>
        <taxon>Actinopterygii</taxon>
        <taxon>Neopterygii</taxon>
        <taxon>Teleostei</taxon>
        <taxon>Neoteleostei</taxon>
        <taxon>Acanthomorphata</taxon>
        <taxon>Eupercaria</taxon>
        <taxon>Perciformes</taxon>
        <taxon>Cottioidei</taxon>
        <taxon>Cottales</taxon>
        <taxon>Liparidae</taxon>
        <taxon>Liparis</taxon>
    </lineage>
</organism>
<dbReference type="AlphaFoldDB" id="A0A4Z2ED54"/>
<sequence length="109" mass="12214">MNMDLLCYQTLSVLAVGAERWKTFSVGLRLAGRHLLRMRRVNSVPYGGVANRPQQQLSASSLKERTSSDRYPSSRYAEIMKDPPGQSPSTSRDSIVSSPEPERPFDEGR</sequence>